<evidence type="ECO:0000256" key="1">
    <source>
        <dbReference type="SAM" id="MobiDB-lite"/>
    </source>
</evidence>
<gene>
    <name evidence="2" type="ORF">EVAR_79262_1</name>
</gene>
<dbReference type="EMBL" id="BGZK01000054">
    <property type="protein sequence ID" value="GBP12915.1"/>
    <property type="molecule type" value="Genomic_DNA"/>
</dbReference>
<dbReference type="OrthoDB" id="5953030at2759"/>
<reference evidence="2 3" key="1">
    <citation type="journal article" date="2019" name="Commun. Biol.">
        <title>The bagworm genome reveals a unique fibroin gene that provides high tensile strength.</title>
        <authorList>
            <person name="Kono N."/>
            <person name="Nakamura H."/>
            <person name="Ohtoshi R."/>
            <person name="Tomita M."/>
            <person name="Numata K."/>
            <person name="Arakawa K."/>
        </authorList>
    </citation>
    <scope>NUCLEOTIDE SEQUENCE [LARGE SCALE GENOMIC DNA]</scope>
</reference>
<name>A0A4C1TFN8_EUMVA</name>
<accession>A0A4C1TFN8</accession>
<dbReference type="AlphaFoldDB" id="A0A4C1TFN8"/>
<comment type="caution">
    <text evidence="2">The sequence shown here is derived from an EMBL/GenBank/DDBJ whole genome shotgun (WGS) entry which is preliminary data.</text>
</comment>
<dbReference type="Proteomes" id="UP000299102">
    <property type="component" value="Unassembled WGS sequence"/>
</dbReference>
<evidence type="ECO:0000313" key="3">
    <source>
        <dbReference type="Proteomes" id="UP000299102"/>
    </source>
</evidence>
<feature type="region of interest" description="Disordered" evidence="1">
    <location>
        <begin position="14"/>
        <end position="62"/>
    </location>
</feature>
<protein>
    <submittedName>
        <fullName evidence="2">Uncharacterized protein</fullName>
    </submittedName>
</protein>
<sequence>MLLRFPSATSLISVASRKGSPKPPSDLKNDLAPVSLSRSQTLVKSLTPEGTGPRWHERTPRQDVSEQEFLRLHPLSPAVLRVHKRYTATVVAWRPTRVIADDTRIYGRRNRSMIHPPPLQRANDELGQWSRNWRIEVNPTNQQPYNSSMVLRTPTISKYEGRIEAILRHRGITSQCAPSRGGDYPPPPPYLIRMPRNVLTNPLTLLQRQLKALMTSTTRGLT</sequence>
<organism evidence="2 3">
    <name type="scientific">Eumeta variegata</name>
    <name type="common">Bagworm moth</name>
    <name type="synonym">Eumeta japonica</name>
    <dbReference type="NCBI Taxonomy" id="151549"/>
    <lineage>
        <taxon>Eukaryota</taxon>
        <taxon>Metazoa</taxon>
        <taxon>Ecdysozoa</taxon>
        <taxon>Arthropoda</taxon>
        <taxon>Hexapoda</taxon>
        <taxon>Insecta</taxon>
        <taxon>Pterygota</taxon>
        <taxon>Neoptera</taxon>
        <taxon>Endopterygota</taxon>
        <taxon>Lepidoptera</taxon>
        <taxon>Glossata</taxon>
        <taxon>Ditrysia</taxon>
        <taxon>Tineoidea</taxon>
        <taxon>Psychidae</taxon>
        <taxon>Oiketicinae</taxon>
        <taxon>Eumeta</taxon>
    </lineage>
</organism>
<proteinExistence type="predicted"/>
<evidence type="ECO:0000313" key="2">
    <source>
        <dbReference type="EMBL" id="GBP12915.1"/>
    </source>
</evidence>
<keyword evidence="3" id="KW-1185">Reference proteome</keyword>